<dbReference type="Proteomes" id="UP000280792">
    <property type="component" value="Unassembled WGS sequence"/>
</dbReference>
<comment type="caution">
    <text evidence="6">The sequence shown here is derived from an EMBL/GenBank/DDBJ whole genome shotgun (WGS) entry which is preliminary data.</text>
</comment>
<dbReference type="PANTHER" id="PTHR12789:SF0">
    <property type="entry name" value="DENSITY-REGULATED PROTEIN"/>
    <property type="match status" value="1"/>
</dbReference>
<evidence type="ECO:0000256" key="3">
    <source>
        <dbReference type="ARBA" id="ARBA00022917"/>
    </source>
</evidence>
<dbReference type="CDD" id="cd11567">
    <property type="entry name" value="YciH_like"/>
    <property type="match status" value="1"/>
</dbReference>
<dbReference type="GO" id="GO:0006417">
    <property type="term" value="P:regulation of translation"/>
    <property type="evidence" value="ECO:0007669"/>
    <property type="project" value="UniProtKB-KW"/>
</dbReference>
<evidence type="ECO:0000259" key="5">
    <source>
        <dbReference type="PROSITE" id="PS50296"/>
    </source>
</evidence>
<feature type="compositionally biased region" description="Basic and acidic residues" evidence="4">
    <location>
        <begin position="13"/>
        <end position="23"/>
    </location>
</feature>
<keyword evidence="3" id="KW-0648">Protein biosynthesis</keyword>
<dbReference type="GO" id="GO:0003743">
    <property type="term" value="F:translation initiation factor activity"/>
    <property type="evidence" value="ECO:0007669"/>
    <property type="project" value="UniProtKB-KW"/>
</dbReference>
<dbReference type="SUPFAM" id="SSF55159">
    <property type="entry name" value="eIF1-like"/>
    <property type="match status" value="1"/>
</dbReference>
<keyword evidence="6" id="KW-0396">Initiation factor</keyword>
<feature type="domain" description="SUI1" evidence="5">
    <location>
        <begin position="36"/>
        <end position="99"/>
    </location>
</feature>
<sequence>MSNSRLVYSTDGGRIKPGEDDSNKSPVGDGHVRVRRETKGRGGKTVTTISGLPLEEKALKELGKQLKQRCGTGGAVKDGVIEIQGEHAELLLAELKKRGYDAKRSGG</sequence>
<dbReference type="PROSITE" id="PS50296">
    <property type="entry name" value="SUI1"/>
    <property type="match status" value="1"/>
</dbReference>
<dbReference type="InterPro" id="IPR050318">
    <property type="entry name" value="DENR/SUI1_TIF"/>
</dbReference>
<comment type="similarity">
    <text evidence="1">Belongs to the SUI1 family.</text>
</comment>
<dbReference type="RefSeq" id="WP_125013792.1">
    <property type="nucleotide sequence ID" value="NZ_QWEZ01000001.1"/>
</dbReference>
<dbReference type="EMBL" id="QWEZ01000001">
    <property type="protein sequence ID" value="RRJ83638.1"/>
    <property type="molecule type" value="Genomic_DNA"/>
</dbReference>
<dbReference type="PIRSF" id="PIRSF037511">
    <property type="entry name" value="Transl_init_SUI1_pro"/>
    <property type="match status" value="1"/>
</dbReference>
<organism evidence="6 7">
    <name type="scientific">Aestuariirhabdus litorea</name>
    <dbReference type="NCBI Taxonomy" id="2528527"/>
    <lineage>
        <taxon>Bacteria</taxon>
        <taxon>Pseudomonadati</taxon>
        <taxon>Pseudomonadota</taxon>
        <taxon>Gammaproteobacteria</taxon>
        <taxon>Oceanospirillales</taxon>
        <taxon>Aestuariirhabdaceae</taxon>
        <taxon>Aestuariirhabdus</taxon>
    </lineage>
</organism>
<name>A0A3P3VNY8_9GAMM</name>
<dbReference type="Gene3D" id="3.30.780.10">
    <property type="entry name" value="SUI1-like domain"/>
    <property type="match status" value="1"/>
</dbReference>
<evidence type="ECO:0000256" key="2">
    <source>
        <dbReference type="ARBA" id="ARBA00022845"/>
    </source>
</evidence>
<dbReference type="PANTHER" id="PTHR12789">
    <property type="entry name" value="DENSITY-REGULATED PROTEIN HOMOLOG"/>
    <property type="match status" value="1"/>
</dbReference>
<evidence type="ECO:0000256" key="4">
    <source>
        <dbReference type="SAM" id="MobiDB-lite"/>
    </source>
</evidence>
<keyword evidence="2" id="KW-0810">Translation regulation</keyword>
<dbReference type="Pfam" id="PF01253">
    <property type="entry name" value="SUI1"/>
    <property type="match status" value="1"/>
</dbReference>
<feature type="region of interest" description="Disordered" evidence="4">
    <location>
        <begin position="1"/>
        <end position="47"/>
    </location>
</feature>
<keyword evidence="7" id="KW-1185">Reference proteome</keyword>
<reference evidence="6 7" key="1">
    <citation type="submission" date="2018-08" db="EMBL/GenBank/DDBJ databases">
        <authorList>
            <person name="Khan S.A."/>
        </authorList>
    </citation>
    <scope>NUCLEOTIDE SEQUENCE [LARGE SCALE GENOMIC DNA]</scope>
    <source>
        <strain evidence="6 7">GTF-13</strain>
    </source>
</reference>
<dbReference type="NCBIfam" id="NF005297">
    <property type="entry name" value="PRK06824.1"/>
    <property type="match status" value="1"/>
</dbReference>
<evidence type="ECO:0000256" key="1">
    <source>
        <dbReference type="ARBA" id="ARBA00005422"/>
    </source>
</evidence>
<dbReference type="InterPro" id="IPR001950">
    <property type="entry name" value="SUI1"/>
</dbReference>
<protein>
    <submittedName>
        <fullName evidence="6">Translation initiation factor Sui1</fullName>
    </submittedName>
</protein>
<dbReference type="NCBIfam" id="TIGR01158">
    <property type="entry name" value="SUI1_rel"/>
    <property type="match status" value="1"/>
</dbReference>
<evidence type="ECO:0000313" key="7">
    <source>
        <dbReference type="Proteomes" id="UP000280792"/>
    </source>
</evidence>
<feature type="compositionally biased region" description="Basic and acidic residues" evidence="4">
    <location>
        <begin position="30"/>
        <end position="40"/>
    </location>
</feature>
<gene>
    <name evidence="6" type="ORF">D0544_00490</name>
</gene>
<dbReference type="InterPro" id="IPR005872">
    <property type="entry name" value="SUI1_arc_bac"/>
</dbReference>
<proteinExistence type="inferred from homology"/>
<dbReference type="AlphaFoldDB" id="A0A3P3VNY8"/>
<evidence type="ECO:0000313" key="6">
    <source>
        <dbReference type="EMBL" id="RRJ83638.1"/>
    </source>
</evidence>
<dbReference type="GO" id="GO:0003729">
    <property type="term" value="F:mRNA binding"/>
    <property type="evidence" value="ECO:0007669"/>
    <property type="project" value="TreeGrafter"/>
</dbReference>
<dbReference type="GO" id="GO:0001731">
    <property type="term" value="P:formation of translation preinitiation complex"/>
    <property type="evidence" value="ECO:0007669"/>
    <property type="project" value="TreeGrafter"/>
</dbReference>
<dbReference type="InterPro" id="IPR036877">
    <property type="entry name" value="SUI1_dom_sf"/>
</dbReference>
<dbReference type="GO" id="GO:0002188">
    <property type="term" value="P:translation reinitiation"/>
    <property type="evidence" value="ECO:0007669"/>
    <property type="project" value="TreeGrafter"/>
</dbReference>
<reference evidence="6 7" key="2">
    <citation type="submission" date="2018-12" db="EMBL/GenBank/DDBJ databases">
        <title>Simiduia agarivorans gen. nov., sp. nov., a marine, agarolytic bacterium isolated from shallow coastal water from Keelung, Taiwan.</title>
        <authorList>
            <person name="Shieh W.Y."/>
        </authorList>
    </citation>
    <scope>NUCLEOTIDE SEQUENCE [LARGE SCALE GENOMIC DNA]</scope>
    <source>
        <strain evidence="6 7">GTF-13</strain>
    </source>
</reference>
<accession>A0A3P3VNY8</accession>